<dbReference type="InterPro" id="IPR012747">
    <property type="entry name" value="MocE_2FeS"/>
</dbReference>
<evidence type="ECO:0000259" key="7">
    <source>
        <dbReference type="PROSITE" id="PS51296"/>
    </source>
</evidence>
<proteinExistence type="inferred from homology"/>
<dbReference type="Proteomes" id="UP001151234">
    <property type="component" value="Unassembled WGS sequence"/>
</dbReference>
<accession>A0A9X3ZIF3</accession>
<keyword evidence="2" id="KW-0479">Metal-binding</keyword>
<dbReference type="RefSeq" id="WP_267991008.1">
    <property type="nucleotide sequence ID" value="NZ_JAPJZI010000001.1"/>
</dbReference>
<dbReference type="SUPFAM" id="SSF50022">
    <property type="entry name" value="ISP domain"/>
    <property type="match status" value="1"/>
</dbReference>
<keyword evidence="4" id="KW-0411">Iron-sulfur</keyword>
<keyword evidence="1" id="KW-0001">2Fe-2S</keyword>
<dbReference type="NCBIfam" id="TIGR02377">
    <property type="entry name" value="MocE_fam_FeS"/>
    <property type="match status" value="1"/>
</dbReference>
<organism evidence="8 9">
    <name type="scientific">Hoeflea prorocentri</name>
    <dbReference type="NCBI Taxonomy" id="1922333"/>
    <lineage>
        <taxon>Bacteria</taxon>
        <taxon>Pseudomonadati</taxon>
        <taxon>Pseudomonadota</taxon>
        <taxon>Alphaproteobacteria</taxon>
        <taxon>Hyphomicrobiales</taxon>
        <taxon>Rhizobiaceae</taxon>
        <taxon>Hoeflea</taxon>
    </lineage>
</organism>
<comment type="cofactor">
    <cofactor evidence="5">
        <name>[2Fe-2S] cluster</name>
        <dbReference type="ChEBI" id="CHEBI:190135"/>
    </cofactor>
</comment>
<dbReference type="AlphaFoldDB" id="A0A9X3ZIF3"/>
<dbReference type="GO" id="GO:0051537">
    <property type="term" value="F:2 iron, 2 sulfur cluster binding"/>
    <property type="evidence" value="ECO:0007669"/>
    <property type="project" value="UniProtKB-KW"/>
</dbReference>
<evidence type="ECO:0000256" key="4">
    <source>
        <dbReference type="ARBA" id="ARBA00023014"/>
    </source>
</evidence>
<feature type="domain" description="Rieske" evidence="7">
    <location>
        <begin position="6"/>
        <end position="102"/>
    </location>
</feature>
<dbReference type="Pfam" id="PF00355">
    <property type="entry name" value="Rieske"/>
    <property type="match status" value="1"/>
</dbReference>
<dbReference type="Gene3D" id="2.102.10.10">
    <property type="entry name" value="Rieske [2Fe-2S] iron-sulphur domain"/>
    <property type="match status" value="1"/>
</dbReference>
<comment type="similarity">
    <text evidence="6">Belongs to the bacterial ring-hydroxylating dioxygenase ferredoxin component family.</text>
</comment>
<comment type="caution">
    <text evidence="8">The sequence shown here is derived from an EMBL/GenBank/DDBJ whole genome shotgun (WGS) entry which is preliminary data.</text>
</comment>
<dbReference type="PROSITE" id="PS51296">
    <property type="entry name" value="RIESKE"/>
    <property type="match status" value="1"/>
</dbReference>
<dbReference type="PANTHER" id="PTHR21496:SF0">
    <property type="entry name" value="RIESKE DOMAIN-CONTAINING PROTEIN"/>
    <property type="match status" value="1"/>
</dbReference>
<keyword evidence="9" id="KW-1185">Reference proteome</keyword>
<gene>
    <name evidence="8" type="ORF">OQ273_13435</name>
</gene>
<evidence type="ECO:0000256" key="1">
    <source>
        <dbReference type="ARBA" id="ARBA00022714"/>
    </source>
</evidence>
<evidence type="ECO:0000313" key="9">
    <source>
        <dbReference type="Proteomes" id="UP001151234"/>
    </source>
</evidence>
<reference evidence="8" key="1">
    <citation type="submission" date="2022-11" db="EMBL/GenBank/DDBJ databases">
        <title>Draft genome sequence of Hoeflea poritis E7-10 and Hoeflea prorocentri PM5-8, separated from scleractinian coral Porites lutea and marine dinoflagellate.</title>
        <authorList>
            <person name="Zhang G."/>
            <person name="Wei Q."/>
            <person name="Cai L."/>
        </authorList>
    </citation>
    <scope>NUCLEOTIDE SEQUENCE</scope>
    <source>
        <strain evidence="8">PM5-8</strain>
    </source>
</reference>
<evidence type="ECO:0000256" key="5">
    <source>
        <dbReference type="ARBA" id="ARBA00034078"/>
    </source>
</evidence>
<dbReference type="GO" id="GO:0046872">
    <property type="term" value="F:metal ion binding"/>
    <property type="evidence" value="ECO:0007669"/>
    <property type="project" value="UniProtKB-KW"/>
</dbReference>
<dbReference type="InterPro" id="IPR036922">
    <property type="entry name" value="Rieske_2Fe-2S_sf"/>
</dbReference>
<sequence>MTGQWIDACATDDIDEEDVIAFEHDGHAFALYRTEDDRFFATDGLCTHEQISLADGLVMGTIIECPKHNGRFDFTTGETRGGPVCEHLKTYETQVRDGRLFVKTA</sequence>
<evidence type="ECO:0000256" key="6">
    <source>
        <dbReference type="ARBA" id="ARBA00038001"/>
    </source>
</evidence>
<dbReference type="CDD" id="cd03528">
    <property type="entry name" value="Rieske_RO_ferredoxin"/>
    <property type="match status" value="1"/>
</dbReference>
<evidence type="ECO:0000313" key="8">
    <source>
        <dbReference type="EMBL" id="MDA5399581.1"/>
    </source>
</evidence>
<evidence type="ECO:0000256" key="3">
    <source>
        <dbReference type="ARBA" id="ARBA00023004"/>
    </source>
</evidence>
<dbReference type="InterPro" id="IPR017941">
    <property type="entry name" value="Rieske_2Fe-2S"/>
</dbReference>
<keyword evidence="3" id="KW-0408">Iron</keyword>
<name>A0A9X3ZIF3_9HYPH</name>
<dbReference type="EMBL" id="JAPJZI010000001">
    <property type="protein sequence ID" value="MDA5399581.1"/>
    <property type="molecule type" value="Genomic_DNA"/>
</dbReference>
<evidence type="ECO:0000256" key="2">
    <source>
        <dbReference type="ARBA" id="ARBA00022723"/>
    </source>
</evidence>
<protein>
    <submittedName>
        <fullName evidence="8">MocE family 2Fe-2S type ferredoxin</fullName>
    </submittedName>
</protein>
<dbReference type="PANTHER" id="PTHR21496">
    <property type="entry name" value="FERREDOXIN-RELATED"/>
    <property type="match status" value="1"/>
</dbReference>